<feature type="compositionally biased region" description="Low complexity" evidence="1">
    <location>
        <begin position="2166"/>
        <end position="2182"/>
    </location>
</feature>
<protein>
    <submittedName>
        <fullName evidence="6">HECT-type E3 ubiquitin transferase</fullName>
    </submittedName>
</protein>
<keyword evidence="5" id="KW-1185">Reference proteome</keyword>
<dbReference type="Pfam" id="PF06012">
    <property type="entry name" value="DUF908"/>
    <property type="match status" value="1"/>
</dbReference>
<dbReference type="InterPro" id="IPR010314">
    <property type="entry name" value="E3_Ub_ligase_DUF913"/>
</dbReference>
<feature type="region of interest" description="Disordered" evidence="1">
    <location>
        <begin position="2164"/>
        <end position="2208"/>
    </location>
</feature>
<feature type="region of interest" description="Disordered" evidence="1">
    <location>
        <begin position="2699"/>
        <end position="2721"/>
    </location>
</feature>
<proteinExistence type="predicted"/>
<evidence type="ECO:0000259" key="2">
    <source>
        <dbReference type="Pfam" id="PF06012"/>
    </source>
</evidence>
<feature type="domain" description="DUF908" evidence="2">
    <location>
        <begin position="91"/>
        <end position="203"/>
    </location>
</feature>
<evidence type="ECO:0000256" key="1">
    <source>
        <dbReference type="SAM" id="MobiDB-lite"/>
    </source>
</evidence>
<sequence>MKIDRKKLVNKCGYDQTECQLLAKRLATLPDDEFLKELQKIKVWNYGKCELGLWSDVLDRLDAILEDATTKIGSWTLKVDSAGNEELAQNIVIVLEFTSHLIEHSIYRCLYGSWSHILSLFSTSNLDILLAVLGLAYNFSKRSNYFSRLDEFNRTQINERLSAIAESWGGAEKGFALASCCQDDYIPPDVGMITFEYATDVSPNSLIPENRVISHNFRNSLLSPSEIMEEILQTHKIPPSKQMILFSRLRNSVYYSDFEKRMKCIRARLQAISTLCYAFPCDERIIYPGLLDELVDVVQLPDGDAMSLKACALRTMTAIFNIQRGNMNMTSILESTEMSNFHGALPTRIRKWIKSLVDGTCDASGGSTNQQYTIALLSFLYHLATFEQNIAIAGVNGRTMSSNGILDSMMELIGWHVPRNDYLSYVTRAVRVTDQIISGIPNTSPIRHILLTRLIERLDYETDLVIYPPPPHYYDTLEGESAIFGNESDSPDSLPPLGILNTQRSGLMKSILNLLKRISSEQNWNDAITAVMVSEQLPNVLHKIYSNKAFLQAPHLVLFAIEIITTFIYAFPSNISVLQEKGVTEKVLEALMASPLPAFREFLIQLPVILRSLTLNAAGKKDVLSCGILERYVDTLVSKDYLAVMRSRRTRDPPSYNQGNLNGLGSSNQNVPTGALAIQMAQNFQELIRAHREFRVVVYNAILQGFKKILAMSEEPAKLIPTAAETSGSGGNGAQIYTTASTGGASAGLATGRRRRRLHSHHHHHVGGSGGDGEGMEIDVDVMHVGDDDDVEMEGDMDQTLVQTGPINMPSYVTPDVEDTIEDMLLSGSDGNISDVDPPQDERQTPSSRAISPPASASSSTNQPSASVPQHESANQFYSDPSIENHNNVLDYILNLCKFMERLHGLGPDWDATSRDMLSEDHQLHSREGIETVLNILIMTGLPYEFPSSYSCAVFAQSVLVLLNHVPPSEVFRALLDRLWIVLVEATLAYEELKKKLPGGSRDYFSSMLLNTDNPNSLEMEFLHNLSVLSSIICIVVYLNVHMKSSMRNSFLEIWSEREYLRDLGHLYQEVSWEAAVILSIIREGAHQKGGAVCGTDMEINPADQVNDPSASGDTRNIFPRCVEGLSFFKIITMSLSSNGPVTNAHRVLCVAACFINSAAEVCNTLTCLCTSAIISDPNSSDSGGATAATVRRTNAAPAPAPASGFGDSRPASVQFSPRPSTSGTDTTRPTSNPKMAIIARVALFIAETFVWRPPTPPPPTFSKTRSSQAIPRLQHALQYSTFHLTHVFFDQTSSTPLPNNIILRAFALIGGMQFIFESFSEFLKLVNNKDCYDEETFSKVLEGMLADINRLTDLTSLATDSITSRFSFDLPKYSKYIFTLLLEPLCLICEGDILEKLTFRSVESLLNILKNYVSFIYASDDPETPTTDDPIAEMGLDQEDFESFFNSESTNALLEGIRAMRPSKSRLSLIPKAEATKLASYLKQNLFEACFTIAKHFNSDETIQMVAEVIVSINVESSSIERLVNIVSREFKSFKNQMTSVELSKDAEVALHLLAVYFNRCRFICVRTFSKHGMPDLLYKILITVDTEAADRYSPRLYALCALLINQYERSLTALRLRKRVVSLYKNQHSWAWFDESANLWHEYDPTEVRSADEAFHNGVFRSTTNGRRTQYLEFVPMIQMSDSRVSRPILLFPKFLSPKEKPNDPLQTGKMTRYEEKILYEDEECGQELYQLSLSQRKALCSIIVNSFAKGKLDVVCSDNFLRLLLRFAATSFDDAETIVKSNVLKVLFDYSPPDNWKLTYRCFLAHLIRQLFYNRKALKTKMSEVVGQIFQGSSTLMQWTCRDLFFSLAAVAPLMARNEELALEVFKEHVQLLIPDDSVEDGCLPRSYLIEKNPSVDTIPDVPEKLNDRQRMIVSFLVDRITTRPVSEEPQASTSKPSDKVIFEREICLNVLTDLMTTCRSVAECLCKMKTFITYLFTHGLRGANSNSTIILLMSMIFFASSATQGSVISDFKSTLRTIFNSSSYTQATDSEESMCNNQHIIGLMQFLRGTVNLPQPIQVTIIRHIFKRQVAGDLAKLLAVVNCKVSNGIEALNLIMKMLETFTQIESQLLRRGDAALGNTEPQVSVVTTVADAMMHTAAETLQPLASALVPTIVESVDSVHPAPTTTTSSQRQPSTATQHHHHHITEEGDTWAEAEDASEMGDTTVEDSAAILISDEGGVQTLGENAGGGRGNHDGDNTDGDDDDVDNYHHADDGDDDELTSEESHSQGSVDDDHGGEDEEGDEESNQDEGDDGDQDDGAFTDGNDDDDDDDDFQNNQRTALVTDGGSPHVNLINNLMSHVFDVANTDGGTAHIQNRQNDRGFVLQFTTVSGGDDILPGDRLIDLVTEGSARYNFLGHGSSFFLGETNAATGRGASHSLQNIYRMSNLAIPSRAPLIFLPPTANGTNLGSGSGGVSDASNSSGSVNLRQLRYNVTSASRRDTSGGPNSAYLALLSNNSRGAIARLGALANTPILIRSNFVASGQTPGYLSLAQPNHMHPLQPPFSPLLNGAPRQYRRRQYAQGGSSSIPTTTQRSRVQETSDVVGDNLAIGMLMDLEDISSHAINELTHNTSNGLSGAAVGTVLPLNAFFSVLCTYRHFLATAQILCGQELMDMVLLARHEVGVYAEEERRMRFQLKTEEFQLRQSAIQSEEITAAERQESTTMGDPQQKSTELPVEHEHTTLEPVITTNEPAFHQRPEELATPVVRLVDIGPRLTTSVERLLTDLISSDI</sequence>
<feature type="compositionally biased region" description="Polar residues" evidence="1">
    <location>
        <begin position="868"/>
        <end position="880"/>
    </location>
</feature>
<dbReference type="Pfam" id="PF06025">
    <property type="entry name" value="DUF913"/>
    <property type="match status" value="1"/>
</dbReference>
<accession>A0A0R3T2L3</accession>
<evidence type="ECO:0000313" key="4">
    <source>
        <dbReference type="EMBL" id="VDN97043.1"/>
    </source>
</evidence>
<feature type="domain" description="DUF913" evidence="3">
    <location>
        <begin position="502"/>
        <end position="944"/>
    </location>
</feature>
<evidence type="ECO:0000259" key="3">
    <source>
        <dbReference type="Pfam" id="PF06025"/>
    </source>
</evidence>
<feature type="compositionally biased region" description="Low complexity" evidence="1">
    <location>
        <begin position="846"/>
        <end position="867"/>
    </location>
</feature>
<organism evidence="6">
    <name type="scientific">Rodentolepis nana</name>
    <name type="common">Dwarf tapeworm</name>
    <name type="synonym">Hymenolepis nana</name>
    <dbReference type="NCBI Taxonomy" id="102285"/>
    <lineage>
        <taxon>Eukaryota</taxon>
        <taxon>Metazoa</taxon>
        <taxon>Spiralia</taxon>
        <taxon>Lophotrochozoa</taxon>
        <taxon>Platyhelminthes</taxon>
        <taxon>Cestoda</taxon>
        <taxon>Eucestoda</taxon>
        <taxon>Cyclophyllidea</taxon>
        <taxon>Hymenolepididae</taxon>
        <taxon>Rodentolepis</taxon>
    </lineage>
</organism>
<gene>
    <name evidence="4" type="ORF">HNAJ_LOCUS1184</name>
</gene>
<dbReference type="PANTHER" id="PTHR35711:SF1">
    <property type="entry name" value="ECTODERMAL, ISOFORM F"/>
    <property type="match status" value="1"/>
</dbReference>
<feature type="region of interest" description="Disordered" evidence="1">
    <location>
        <begin position="2562"/>
        <end position="2584"/>
    </location>
</feature>
<feature type="compositionally biased region" description="Basic residues" evidence="1">
    <location>
        <begin position="756"/>
        <end position="766"/>
    </location>
</feature>
<dbReference type="STRING" id="102285.A0A0R3T2L3"/>
<feature type="compositionally biased region" description="Polar residues" evidence="1">
    <location>
        <begin position="2566"/>
        <end position="2584"/>
    </location>
</feature>
<feature type="compositionally biased region" description="Polar residues" evidence="1">
    <location>
        <begin position="2705"/>
        <end position="2716"/>
    </location>
</feature>
<reference evidence="4 5" key="2">
    <citation type="submission" date="2018-11" db="EMBL/GenBank/DDBJ databases">
        <authorList>
            <consortium name="Pathogen Informatics"/>
        </authorList>
    </citation>
    <scope>NUCLEOTIDE SEQUENCE [LARGE SCALE GENOMIC DNA]</scope>
</reference>
<dbReference type="InterPro" id="IPR010309">
    <property type="entry name" value="E3_Ub_ligase_DUF908"/>
</dbReference>
<feature type="region of interest" description="Disordered" evidence="1">
    <location>
        <begin position="1196"/>
        <end position="1232"/>
    </location>
</feature>
<feature type="region of interest" description="Disordered" evidence="1">
    <location>
        <begin position="756"/>
        <end position="775"/>
    </location>
</feature>
<evidence type="ECO:0000313" key="5">
    <source>
        <dbReference type="Proteomes" id="UP000278807"/>
    </source>
</evidence>
<feature type="compositionally biased region" description="Polar residues" evidence="1">
    <location>
        <begin position="1212"/>
        <end position="1232"/>
    </location>
</feature>
<dbReference type="OrthoDB" id="423283at2759"/>
<reference evidence="6" key="1">
    <citation type="submission" date="2016-04" db="UniProtKB">
        <authorList>
            <consortium name="WormBaseParasite"/>
        </authorList>
    </citation>
    <scope>IDENTIFICATION</scope>
</reference>
<dbReference type="Proteomes" id="UP000278807">
    <property type="component" value="Unassembled WGS sequence"/>
</dbReference>
<dbReference type="EMBL" id="UZAE01000423">
    <property type="protein sequence ID" value="VDN97043.1"/>
    <property type="molecule type" value="Genomic_DNA"/>
</dbReference>
<feature type="region of interest" description="Disordered" evidence="1">
    <location>
        <begin position="826"/>
        <end position="880"/>
    </location>
</feature>
<evidence type="ECO:0000313" key="6">
    <source>
        <dbReference type="WBParaSite" id="HNAJ_0000118401-mRNA-1"/>
    </source>
</evidence>
<feature type="compositionally biased region" description="Acidic residues" evidence="1">
    <location>
        <begin position="2279"/>
        <end position="2318"/>
    </location>
</feature>
<dbReference type="WBParaSite" id="HNAJ_0000118401-mRNA-1">
    <property type="protein sequence ID" value="HNAJ_0000118401-mRNA-1"/>
    <property type="gene ID" value="HNAJ_0000118401"/>
</dbReference>
<name>A0A0R3T2L3_RODNA</name>
<feature type="compositionally biased region" description="Acidic residues" evidence="1">
    <location>
        <begin position="2192"/>
        <end position="2204"/>
    </location>
</feature>
<dbReference type="PANTHER" id="PTHR35711">
    <property type="entry name" value="EXPRESSED PROTEIN"/>
    <property type="match status" value="1"/>
</dbReference>
<feature type="region of interest" description="Disordered" evidence="1">
    <location>
        <begin position="2221"/>
        <end position="2332"/>
    </location>
</feature>